<dbReference type="Pfam" id="PF00890">
    <property type="entry name" value="FAD_binding_2"/>
    <property type="match status" value="1"/>
</dbReference>
<evidence type="ECO:0000256" key="7">
    <source>
        <dbReference type="ARBA" id="ARBA00022642"/>
    </source>
</evidence>
<dbReference type="GO" id="GO:0008734">
    <property type="term" value="F:L-aspartate oxidase activity"/>
    <property type="evidence" value="ECO:0007669"/>
    <property type="project" value="UniProtKB-UniRule"/>
</dbReference>
<evidence type="ECO:0000313" key="17">
    <source>
        <dbReference type="EMBL" id="AJQ94531.1"/>
    </source>
</evidence>
<evidence type="ECO:0000256" key="5">
    <source>
        <dbReference type="ARBA" id="ARBA00021901"/>
    </source>
</evidence>
<dbReference type="HOGENOM" id="CLU_014312_3_0_6"/>
<evidence type="ECO:0000256" key="12">
    <source>
        <dbReference type="PIRSR" id="PIRSR000171-1"/>
    </source>
</evidence>
<keyword evidence="8 13" id="KW-0274">FAD</keyword>
<evidence type="ECO:0000256" key="14">
    <source>
        <dbReference type="SAM" id="Coils"/>
    </source>
</evidence>
<dbReference type="InterPro" id="IPR003953">
    <property type="entry name" value="FAD-dep_OxRdtase_2_FAD-bd"/>
</dbReference>
<comment type="function">
    <text evidence="13">Catalyzes the oxidation of L-aspartate to iminoaspartate.</text>
</comment>
<dbReference type="PRINTS" id="PR00368">
    <property type="entry name" value="FADPNR"/>
</dbReference>
<comment type="pathway">
    <text evidence="2 13">Cofactor biosynthesis; NAD(+) biosynthesis; iminoaspartate from L-aspartate (oxidase route): step 1/1.</text>
</comment>
<evidence type="ECO:0000256" key="1">
    <source>
        <dbReference type="ARBA" id="ARBA00001974"/>
    </source>
</evidence>
<keyword evidence="7 13" id="KW-0662">Pyridine nucleotide biosynthesis</keyword>
<evidence type="ECO:0000259" key="15">
    <source>
        <dbReference type="Pfam" id="PF00890"/>
    </source>
</evidence>
<evidence type="ECO:0000256" key="2">
    <source>
        <dbReference type="ARBA" id="ARBA00004950"/>
    </source>
</evidence>
<dbReference type="Gene3D" id="1.20.58.100">
    <property type="entry name" value="Fumarate reductase/succinate dehydrogenase flavoprotein-like, C-terminal domain"/>
    <property type="match status" value="1"/>
</dbReference>
<dbReference type="NCBIfam" id="TIGR00551">
    <property type="entry name" value="nadB"/>
    <property type="match status" value="1"/>
</dbReference>
<dbReference type="PANTHER" id="PTHR42716">
    <property type="entry name" value="L-ASPARTATE OXIDASE"/>
    <property type="match status" value="1"/>
</dbReference>
<keyword evidence="18" id="KW-1185">Reference proteome</keyword>
<dbReference type="SUPFAM" id="SSF46977">
    <property type="entry name" value="Succinate dehydrogenase/fumarate reductase flavoprotein C-terminal domain"/>
    <property type="match status" value="1"/>
</dbReference>
<dbReference type="InterPro" id="IPR015939">
    <property type="entry name" value="Fum_Rdtase/Succ_DH_flav-like_C"/>
</dbReference>
<evidence type="ECO:0000256" key="13">
    <source>
        <dbReference type="RuleBase" id="RU362049"/>
    </source>
</evidence>
<evidence type="ECO:0000256" key="9">
    <source>
        <dbReference type="ARBA" id="ARBA00023002"/>
    </source>
</evidence>
<dbReference type="SUPFAM" id="SSF51905">
    <property type="entry name" value="FAD/NAD(P)-binding domain"/>
    <property type="match status" value="1"/>
</dbReference>
<protein>
    <recommendedName>
        <fullName evidence="5 11">L-aspartate oxidase</fullName>
        <ecNumber evidence="4 11">1.4.3.16</ecNumber>
    </recommendedName>
</protein>
<feature type="domain" description="Fumarate reductase/succinate dehydrogenase flavoprotein-like C-terminal" evidence="16">
    <location>
        <begin position="505"/>
        <end position="584"/>
    </location>
</feature>
<evidence type="ECO:0000313" key="18">
    <source>
        <dbReference type="Proteomes" id="UP000032266"/>
    </source>
</evidence>
<dbReference type="InterPro" id="IPR005288">
    <property type="entry name" value="NadB"/>
</dbReference>
<evidence type="ECO:0000256" key="3">
    <source>
        <dbReference type="ARBA" id="ARBA00008562"/>
    </source>
</evidence>
<dbReference type="SUPFAM" id="SSF56425">
    <property type="entry name" value="Succinate dehydrogenase/fumarate reductase flavoprotein, catalytic domain"/>
    <property type="match status" value="1"/>
</dbReference>
<feature type="domain" description="FAD-dependent oxidoreductase 2 FAD-binding" evidence="15">
    <location>
        <begin position="72"/>
        <end position="456"/>
    </location>
</feature>
<dbReference type="EMBL" id="CP007142">
    <property type="protein sequence ID" value="AJQ94531.1"/>
    <property type="molecule type" value="Genomic_DNA"/>
</dbReference>
<evidence type="ECO:0000256" key="10">
    <source>
        <dbReference type="ARBA" id="ARBA00048305"/>
    </source>
</evidence>
<dbReference type="PANTHER" id="PTHR42716:SF2">
    <property type="entry name" value="L-ASPARTATE OXIDASE, CHLOROPLASTIC"/>
    <property type="match status" value="1"/>
</dbReference>
<reference evidence="17 18" key="1">
    <citation type="submission" date="2014-01" db="EMBL/GenBank/DDBJ databases">
        <title>Full genme sequencing of cellulolytic bacterium Gynuella sunshinyii YC6258T gen. nov., sp. nov.</title>
        <authorList>
            <person name="Khan H."/>
            <person name="Chung E.J."/>
            <person name="Chung Y.R."/>
        </authorList>
    </citation>
    <scope>NUCLEOTIDE SEQUENCE [LARGE SCALE GENOMIC DNA]</scope>
    <source>
        <strain evidence="17 18">YC6258</strain>
    </source>
</reference>
<sequence length="598" mass="67028">MADALTSSLIHYSLISMLFDTVLYDSSYQKKFHQIVINEFELIRDAALIVLNFVYFHHLCGMELLCMIQFFDALIIGTGAAGLTAALRLPQQWNVAVISKGELQSGSTQWAQGGVAAVLDRLDSVDAHVQDTLTAGAGLCNEEAVRFTVEHSEKAIQWLIEQGVPFTANPEFEHHTQEFPFHLHREGGHSHRRIIHAADATGWAIAETLTNKVRQCKNVTIFEKHTAVDLISTHKLGLSEQRCIGAYILNQTSGEVVTFRAPHVILATGGSAKAYLYTSNPDGTSGDGIAMAWRAGCQVANMEFNQFHPTCLYHPHAKSFLISEAVRGEGGRLLLPNGEPFMHRFDKRLELAPRDIVARAIDHEIKRLGVDHVFLDISHKPADFIKEHFPTIYSRCLKYGIDITQQPIPVVPAAHYTCGGIKTDLAGRTNMANLYAIGECAHTGLHGANRLASNSLLECFVFAMAAVDDILTQNVPKLDLEIPAWDDSQVTDSDEDVVISHNWDEVRRFMWDYVGIVRTNKRLQRALHRVQVLQEEIREYYSNYKVSNDLLELRNLVMVAELIIRSAMERRESRGLNYTLDYPDMLPETKDTVLTPSV</sequence>
<keyword evidence="6 13" id="KW-0285">Flavoprotein</keyword>
<keyword evidence="14" id="KW-0175">Coiled coil</keyword>
<evidence type="ECO:0000256" key="11">
    <source>
        <dbReference type="NCBIfam" id="TIGR00551"/>
    </source>
</evidence>
<comment type="similarity">
    <text evidence="3 13">Belongs to the FAD-dependent oxidoreductase 2 family. NadB subfamily.</text>
</comment>
<dbReference type="GO" id="GO:0005737">
    <property type="term" value="C:cytoplasm"/>
    <property type="evidence" value="ECO:0007669"/>
    <property type="project" value="UniProtKB-SubCell"/>
</dbReference>
<dbReference type="AlphaFoldDB" id="A0A0C5VJR7"/>
<dbReference type="Gene3D" id="3.90.700.10">
    <property type="entry name" value="Succinate dehydrogenase/fumarate reductase flavoprotein, catalytic domain"/>
    <property type="match status" value="1"/>
</dbReference>
<dbReference type="InterPro" id="IPR027477">
    <property type="entry name" value="Succ_DH/fumarate_Rdtase_cat_sf"/>
</dbReference>
<dbReference type="InterPro" id="IPR036188">
    <property type="entry name" value="FAD/NAD-bd_sf"/>
</dbReference>
<dbReference type="Gene3D" id="3.50.50.60">
    <property type="entry name" value="FAD/NAD(P)-binding domain"/>
    <property type="match status" value="1"/>
</dbReference>
<dbReference type="FunFam" id="1.20.58.100:FF:000002">
    <property type="entry name" value="L-aspartate oxidase"/>
    <property type="match status" value="1"/>
</dbReference>
<feature type="active site" description="Proton acceptor" evidence="12">
    <location>
        <position position="354"/>
    </location>
</feature>
<evidence type="ECO:0000259" key="16">
    <source>
        <dbReference type="Pfam" id="PF02910"/>
    </source>
</evidence>
<dbReference type="GO" id="GO:0034628">
    <property type="term" value="P:'de novo' NAD+ biosynthetic process from L-aspartate"/>
    <property type="evidence" value="ECO:0007669"/>
    <property type="project" value="TreeGrafter"/>
</dbReference>
<dbReference type="UniPathway" id="UPA00253">
    <property type="reaction ID" value="UER00326"/>
</dbReference>
<dbReference type="PIRSF" id="PIRSF000171">
    <property type="entry name" value="SDHA_APRA_LASPO"/>
    <property type="match status" value="1"/>
</dbReference>
<dbReference type="NCBIfam" id="NF006567">
    <property type="entry name" value="PRK09077.1"/>
    <property type="match status" value="1"/>
</dbReference>
<dbReference type="FunFam" id="3.90.700.10:FF:000002">
    <property type="entry name" value="L-aspartate oxidase"/>
    <property type="match status" value="1"/>
</dbReference>
<dbReference type="STRING" id="1445510.YC6258_02494"/>
<evidence type="ECO:0000256" key="6">
    <source>
        <dbReference type="ARBA" id="ARBA00022630"/>
    </source>
</evidence>
<evidence type="ECO:0000256" key="8">
    <source>
        <dbReference type="ARBA" id="ARBA00022827"/>
    </source>
</evidence>
<dbReference type="PATRIC" id="fig|1445510.3.peg.2449"/>
<keyword evidence="9 13" id="KW-0560">Oxidoreductase</keyword>
<accession>A0A0C5VJR7</accession>
<dbReference type="InterPro" id="IPR037099">
    <property type="entry name" value="Fum_R/Succ_DH_flav-like_C_sf"/>
</dbReference>
<comment type="cofactor">
    <cofactor evidence="1 13">
        <name>FAD</name>
        <dbReference type="ChEBI" id="CHEBI:57692"/>
    </cofactor>
</comment>
<dbReference type="EC" id="1.4.3.16" evidence="4 11"/>
<gene>
    <name evidence="17" type="ORF">YC6258_02494</name>
</gene>
<dbReference type="Proteomes" id="UP000032266">
    <property type="component" value="Chromosome"/>
</dbReference>
<name>A0A0C5VJR7_9GAMM</name>
<dbReference type="Pfam" id="PF02910">
    <property type="entry name" value="Succ_DH_flav_C"/>
    <property type="match status" value="1"/>
</dbReference>
<feature type="coiled-coil region" evidence="14">
    <location>
        <begin position="516"/>
        <end position="543"/>
    </location>
</feature>
<comment type="catalytic activity">
    <reaction evidence="10">
        <text>L-aspartate + O2 = iminosuccinate + H2O2</text>
        <dbReference type="Rhea" id="RHEA:25876"/>
        <dbReference type="ChEBI" id="CHEBI:15379"/>
        <dbReference type="ChEBI" id="CHEBI:16240"/>
        <dbReference type="ChEBI" id="CHEBI:29991"/>
        <dbReference type="ChEBI" id="CHEBI:77875"/>
        <dbReference type="EC" id="1.4.3.16"/>
    </reaction>
    <physiologicalReaction direction="left-to-right" evidence="10">
        <dbReference type="Rhea" id="RHEA:25877"/>
    </physiologicalReaction>
</comment>
<proteinExistence type="inferred from homology"/>
<evidence type="ECO:0000256" key="4">
    <source>
        <dbReference type="ARBA" id="ARBA00012173"/>
    </source>
</evidence>
<organism evidence="17 18">
    <name type="scientific">Gynuella sunshinyii YC6258</name>
    <dbReference type="NCBI Taxonomy" id="1445510"/>
    <lineage>
        <taxon>Bacteria</taxon>
        <taxon>Pseudomonadati</taxon>
        <taxon>Pseudomonadota</taxon>
        <taxon>Gammaproteobacteria</taxon>
        <taxon>Oceanospirillales</taxon>
        <taxon>Saccharospirillaceae</taxon>
        <taxon>Gynuella</taxon>
    </lineage>
</organism>
<comment type="subcellular location">
    <subcellularLocation>
        <location evidence="13">Cytoplasm</location>
    </subcellularLocation>
</comment>
<dbReference type="KEGG" id="gsn:YC6258_02494"/>